<keyword evidence="1" id="KW-0472">Membrane</keyword>
<dbReference type="EMBL" id="GHES01026848">
    <property type="protein sequence ID" value="MPA57407.1"/>
    <property type="molecule type" value="Transcribed_RNA"/>
</dbReference>
<dbReference type="PANTHER" id="PTHR33825">
    <property type="entry name" value="CHITINASE-LIKE PROTEIN"/>
    <property type="match status" value="1"/>
</dbReference>
<organism evidence="2">
    <name type="scientific">Davidia involucrata</name>
    <name type="common">Dove tree</name>
    <dbReference type="NCBI Taxonomy" id="16924"/>
    <lineage>
        <taxon>Eukaryota</taxon>
        <taxon>Viridiplantae</taxon>
        <taxon>Streptophyta</taxon>
        <taxon>Embryophyta</taxon>
        <taxon>Tracheophyta</taxon>
        <taxon>Spermatophyta</taxon>
        <taxon>Magnoliopsida</taxon>
        <taxon>eudicotyledons</taxon>
        <taxon>Gunneridae</taxon>
        <taxon>Pentapetalae</taxon>
        <taxon>asterids</taxon>
        <taxon>Cornales</taxon>
        <taxon>Nyssaceae</taxon>
        <taxon>Davidia</taxon>
    </lineage>
</organism>
<evidence type="ECO:0008006" key="3">
    <source>
        <dbReference type="Google" id="ProtNLM"/>
    </source>
</evidence>
<protein>
    <recommendedName>
        <fullName evidence="3">Transmembrane protein</fullName>
    </recommendedName>
</protein>
<evidence type="ECO:0000256" key="1">
    <source>
        <dbReference type="SAM" id="Phobius"/>
    </source>
</evidence>
<dbReference type="AlphaFoldDB" id="A0A5B7AL90"/>
<evidence type="ECO:0000313" key="2">
    <source>
        <dbReference type="EMBL" id="MPA57407.1"/>
    </source>
</evidence>
<name>A0A5B7AL90_DAVIN</name>
<reference evidence="2" key="1">
    <citation type="submission" date="2019-08" db="EMBL/GenBank/DDBJ databases">
        <title>Reference gene set and small RNA set construction with multiple tissues from Davidia involucrata Baill.</title>
        <authorList>
            <person name="Yang H."/>
            <person name="Zhou C."/>
            <person name="Li G."/>
            <person name="Wang J."/>
            <person name="Gao P."/>
            <person name="Wang M."/>
            <person name="Wang R."/>
            <person name="Zhao Y."/>
        </authorList>
    </citation>
    <scope>NUCLEOTIDE SEQUENCE</scope>
    <source>
        <tissue evidence="2">Mixed with DoveR01_LX</tissue>
    </source>
</reference>
<accession>A0A5B7AL90</accession>
<keyword evidence="1" id="KW-0812">Transmembrane</keyword>
<proteinExistence type="predicted"/>
<keyword evidence="1" id="KW-1133">Transmembrane helix</keyword>
<dbReference type="PANTHER" id="PTHR33825:SF5">
    <property type="entry name" value="TRANSMEMBRANE PROTEIN"/>
    <property type="match status" value="1"/>
</dbReference>
<feature type="transmembrane region" description="Helical" evidence="1">
    <location>
        <begin position="84"/>
        <end position="112"/>
    </location>
</feature>
<gene>
    <name evidence="2" type="ORF">Din_026848</name>
</gene>
<sequence length="244" mass="27303">MFSALKFRVSNPVIKKSCDQNFAGNFDSCRLLDLRLPHRRFASLSLQSHNSSSEPSISSHFTATVGYSPSSLQLSQWNLTHRHILMLNVIAFAAAVSATWLFCYAIPTLLAFKRAAESLEKQMDVTREELPDTMAAVRLCGMEINNLTTELNDLGQEITQGVRSSTQAVRLAEERLRWLTNMAPSALAQDIATVKMVTPGPVLARTTRAIREGIVKGRAFLQIFFTLTRFSRMALNFFTSQAKR</sequence>